<feature type="transmembrane region" description="Helical" evidence="1">
    <location>
        <begin position="24"/>
        <end position="40"/>
    </location>
</feature>
<protein>
    <recommendedName>
        <fullName evidence="4">Bacteriophage protein</fullName>
    </recommendedName>
</protein>
<dbReference type="OrthoDB" id="4753468at2"/>
<keyword evidence="1" id="KW-0812">Transmembrane</keyword>
<sequence length="120" mass="13856">MILLPLPLTEWPQLPPLARDGWELATWIVIGLVVLVLGLYRKDLRAVLHQVKNSHKTNLRDDVDGVGDRLDDVLTRLEDFGRDLRGIRQDIGGLRGELRTERAERLDFQEHITDRLRDSN</sequence>
<evidence type="ECO:0000313" key="3">
    <source>
        <dbReference type="Proteomes" id="UP000192434"/>
    </source>
</evidence>
<comment type="caution">
    <text evidence="2">The sequence shown here is derived from an EMBL/GenBank/DDBJ whole genome shotgun (WGS) entry which is preliminary data.</text>
</comment>
<dbReference type="Proteomes" id="UP000192434">
    <property type="component" value="Unassembled WGS sequence"/>
</dbReference>
<proteinExistence type="predicted"/>
<evidence type="ECO:0008006" key="4">
    <source>
        <dbReference type="Google" id="ProtNLM"/>
    </source>
</evidence>
<evidence type="ECO:0000256" key="1">
    <source>
        <dbReference type="SAM" id="Phobius"/>
    </source>
</evidence>
<gene>
    <name evidence="2" type="ORF">BST43_25415</name>
</gene>
<keyword evidence="1" id="KW-0472">Membrane</keyword>
<dbReference type="EMBL" id="MVII01000053">
    <property type="protein sequence ID" value="ORB47933.1"/>
    <property type="molecule type" value="Genomic_DNA"/>
</dbReference>
<accession>A0A1X0IKY8</accession>
<keyword evidence="1" id="KW-1133">Transmembrane helix</keyword>
<evidence type="ECO:0000313" key="2">
    <source>
        <dbReference type="EMBL" id="ORB47933.1"/>
    </source>
</evidence>
<dbReference type="AlphaFoldDB" id="A0A1X0IKY8"/>
<organism evidence="2 3">
    <name type="scientific">Mycobacteroides saopaulense</name>
    <dbReference type="NCBI Taxonomy" id="1578165"/>
    <lineage>
        <taxon>Bacteria</taxon>
        <taxon>Bacillati</taxon>
        <taxon>Actinomycetota</taxon>
        <taxon>Actinomycetes</taxon>
        <taxon>Mycobacteriales</taxon>
        <taxon>Mycobacteriaceae</taxon>
        <taxon>Mycobacteroides</taxon>
    </lineage>
</organism>
<name>A0A1X0IKY8_9MYCO</name>
<dbReference type="RefSeq" id="WP_083020031.1">
    <property type="nucleotide sequence ID" value="NZ_MVII01000053.1"/>
</dbReference>
<reference evidence="2 3" key="1">
    <citation type="submission" date="2016-12" db="EMBL/GenBank/DDBJ databases">
        <title>The new phylogeny of genus Mycobacterium.</title>
        <authorList>
            <person name="Tortoli E."/>
            <person name="Trovato A."/>
            <person name="Cirillo D.M."/>
        </authorList>
    </citation>
    <scope>NUCLEOTIDE SEQUENCE [LARGE SCALE GENOMIC DNA]</scope>
    <source>
        <strain evidence="2 3">CCUG 66554</strain>
    </source>
</reference>